<sequence length="64" mass="6911">MVDPANGGDLTNELFSITIGVNLQHLDGNLDTTRKSNGYNSIAYFVIRLATSLFANTSPMGMMT</sequence>
<name>A0A6G1CG32_9ORYZ</name>
<accession>A0A6G1CG32</accession>
<protein>
    <submittedName>
        <fullName evidence="1">Uncharacterized protein</fullName>
    </submittedName>
</protein>
<proteinExistence type="predicted"/>
<evidence type="ECO:0000313" key="2">
    <source>
        <dbReference type="Proteomes" id="UP000479710"/>
    </source>
</evidence>
<evidence type="ECO:0000313" key="1">
    <source>
        <dbReference type="EMBL" id="KAF0899011.1"/>
    </source>
</evidence>
<dbReference type="AlphaFoldDB" id="A0A6G1CG32"/>
<comment type="caution">
    <text evidence="1">The sequence shown here is derived from an EMBL/GenBank/DDBJ whole genome shotgun (WGS) entry which is preliminary data.</text>
</comment>
<dbReference type="EMBL" id="SPHZ02000009">
    <property type="protein sequence ID" value="KAF0899011.1"/>
    <property type="molecule type" value="Genomic_DNA"/>
</dbReference>
<organism evidence="1 2">
    <name type="scientific">Oryza meyeriana var. granulata</name>
    <dbReference type="NCBI Taxonomy" id="110450"/>
    <lineage>
        <taxon>Eukaryota</taxon>
        <taxon>Viridiplantae</taxon>
        <taxon>Streptophyta</taxon>
        <taxon>Embryophyta</taxon>
        <taxon>Tracheophyta</taxon>
        <taxon>Spermatophyta</taxon>
        <taxon>Magnoliopsida</taxon>
        <taxon>Liliopsida</taxon>
        <taxon>Poales</taxon>
        <taxon>Poaceae</taxon>
        <taxon>BOP clade</taxon>
        <taxon>Oryzoideae</taxon>
        <taxon>Oryzeae</taxon>
        <taxon>Oryzinae</taxon>
        <taxon>Oryza</taxon>
        <taxon>Oryza meyeriana</taxon>
    </lineage>
</organism>
<reference evidence="1 2" key="1">
    <citation type="submission" date="2019-11" db="EMBL/GenBank/DDBJ databases">
        <title>Whole genome sequence of Oryza granulata.</title>
        <authorList>
            <person name="Li W."/>
        </authorList>
    </citation>
    <scope>NUCLEOTIDE SEQUENCE [LARGE SCALE GENOMIC DNA]</scope>
    <source>
        <strain evidence="2">cv. Menghai</strain>
        <tissue evidence="1">Leaf</tissue>
    </source>
</reference>
<feature type="non-terminal residue" evidence="1">
    <location>
        <position position="64"/>
    </location>
</feature>
<gene>
    <name evidence="1" type="ORF">E2562_012702</name>
</gene>
<keyword evidence="2" id="KW-1185">Reference proteome</keyword>
<dbReference type="Proteomes" id="UP000479710">
    <property type="component" value="Unassembled WGS sequence"/>
</dbReference>